<comment type="caution">
    <text evidence="1">The sequence shown here is derived from an EMBL/GenBank/DDBJ whole genome shotgun (WGS) entry which is preliminary data.</text>
</comment>
<dbReference type="AlphaFoldDB" id="A0A8X6IDZ9"/>
<name>A0A8X6IDZ9_NEPPI</name>
<organism evidence="1 2">
    <name type="scientific">Nephila pilipes</name>
    <name type="common">Giant wood spider</name>
    <name type="synonym">Nephila maculata</name>
    <dbReference type="NCBI Taxonomy" id="299642"/>
    <lineage>
        <taxon>Eukaryota</taxon>
        <taxon>Metazoa</taxon>
        <taxon>Ecdysozoa</taxon>
        <taxon>Arthropoda</taxon>
        <taxon>Chelicerata</taxon>
        <taxon>Arachnida</taxon>
        <taxon>Araneae</taxon>
        <taxon>Araneomorphae</taxon>
        <taxon>Entelegynae</taxon>
        <taxon>Araneoidea</taxon>
        <taxon>Nephilidae</taxon>
        <taxon>Nephila</taxon>
    </lineage>
</organism>
<proteinExistence type="predicted"/>
<keyword evidence="2" id="KW-1185">Reference proteome</keyword>
<dbReference type="Proteomes" id="UP000887013">
    <property type="component" value="Unassembled WGS sequence"/>
</dbReference>
<reference evidence="1" key="1">
    <citation type="submission" date="2020-08" db="EMBL/GenBank/DDBJ databases">
        <title>Multicomponent nature underlies the extraordinary mechanical properties of spider dragline silk.</title>
        <authorList>
            <person name="Kono N."/>
            <person name="Nakamura H."/>
            <person name="Mori M."/>
            <person name="Yoshida Y."/>
            <person name="Ohtoshi R."/>
            <person name="Malay A.D."/>
            <person name="Moran D.A.P."/>
            <person name="Tomita M."/>
            <person name="Numata K."/>
            <person name="Arakawa K."/>
        </authorList>
    </citation>
    <scope>NUCLEOTIDE SEQUENCE</scope>
</reference>
<evidence type="ECO:0000313" key="1">
    <source>
        <dbReference type="EMBL" id="GFS42119.1"/>
    </source>
</evidence>
<accession>A0A8X6IDZ9</accession>
<sequence>MINIFSKFLKKRVGNRKLGDPPGIATGPVNSYPNIIPIRDPTVQNNRYLSAFFLSGCVLLRSAFVQKWGRTGHVTSSVLLTHSPNVTAFESYLLAPEPRRCLSYEWAVYGPRFSALVY</sequence>
<protein>
    <submittedName>
        <fullName evidence="1">Uncharacterized protein</fullName>
    </submittedName>
</protein>
<dbReference type="EMBL" id="BMAW01089913">
    <property type="protein sequence ID" value="GFS42119.1"/>
    <property type="molecule type" value="Genomic_DNA"/>
</dbReference>
<gene>
    <name evidence="1" type="ORF">NPIL_141661</name>
</gene>
<evidence type="ECO:0000313" key="2">
    <source>
        <dbReference type="Proteomes" id="UP000887013"/>
    </source>
</evidence>